<gene>
    <name evidence="1" type="ORF">UFOVP602_2</name>
</gene>
<organism evidence="1">
    <name type="scientific">uncultured Caudovirales phage</name>
    <dbReference type="NCBI Taxonomy" id="2100421"/>
    <lineage>
        <taxon>Viruses</taxon>
        <taxon>Duplodnaviria</taxon>
        <taxon>Heunggongvirae</taxon>
        <taxon>Uroviricota</taxon>
        <taxon>Caudoviricetes</taxon>
        <taxon>Peduoviridae</taxon>
        <taxon>Maltschvirus</taxon>
        <taxon>Maltschvirus maltsch</taxon>
    </lineage>
</organism>
<name>A0A6J5N4Z4_9CAUD</name>
<dbReference type="EMBL" id="LR796591">
    <property type="protein sequence ID" value="CAB4152353.1"/>
    <property type="molecule type" value="Genomic_DNA"/>
</dbReference>
<accession>A0A6J5N4Z4</accession>
<evidence type="ECO:0000313" key="1">
    <source>
        <dbReference type="EMBL" id="CAB4152353.1"/>
    </source>
</evidence>
<sequence length="76" mass="7712">MGNSIFANPCGKSDDVGVPVKMRCIFAKLSVVGRFVAEWLKADTVDEVGESALPGPAGGSTPSIAPTTGFLCLGGL</sequence>
<proteinExistence type="predicted"/>
<reference evidence="1" key="1">
    <citation type="submission" date="2020-04" db="EMBL/GenBank/DDBJ databases">
        <authorList>
            <person name="Chiriac C."/>
            <person name="Salcher M."/>
            <person name="Ghai R."/>
            <person name="Kavagutti S V."/>
        </authorList>
    </citation>
    <scope>NUCLEOTIDE SEQUENCE</scope>
</reference>
<protein>
    <submittedName>
        <fullName evidence="1">Uncharacterized protein</fullName>
    </submittedName>
</protein>